<feature type="transmembrane region" description="Helical" evidence="1">
    <location>
        <begin position="33"/>
        <end position="55"/>
    </location>
</feature>
<dbReference type="EMBL" id="JADBGQ010000005">
    <property type="protein sequence ID" value="KAG5397596.1"/>
    <property type="molecule type" value="Genomic_DNA"/>
</dbReference>
<organism evidence="2 3">
    <name type="scientific">Brassica rapa subsp. trilocularis</name>
    <dbReference type="NCBI Taxonomy" id="1813537"/>
    <lineage>
        <taxon>Eukaryota</taxon>
        <taxon>Viridiplantae</taxon>
        <taxon>Streptophyta</taxon>
        <taxon>Embryophyta</taxon>
        <taxon>Tracheophyta</taxon>
        <taxon>Spermatophyta</taxon>
        <taxon>Magnoliopsida</taxon>
        <taxon>eudicotyledons</taxon>
        <taxon>Gunneridae</taxon>
        <taxon>Pentapetalae</taxon>
        <taxon>rosids</taxon>
        <taxon>malvids</taxon>
        <taxon>Brassicales</taxon>
        <taxon>Brassicaceae</taxon>
        <taxon>Brassiceae</taxon>
        <taxon>Brassica</taxon>
    </lineage>
</organism>
<evidence type="ECO:0000313" key="2">
    <source>
        <dbReference type="EMBL" id="KAG5397596.1"/>
    </source>
</evidence>
<keyword evidence="3" id="KW-1185">Reference proteome</keyword>
<keyword evidence="1" id="KW-1133">Transmembrane helix</keyword>
<name>A0ABQ7MJ70_BRACM</name>
<comment type="caution">
    <text evidence="2">The sequence shown here is derived from an EMBL/GenBank/DDBJ whole genome shotgun (WGS) entry which is preliminary data.</text>
</comment>
<dbReference type="Proteomes" id="UP000823674">
    <property type="component" value="Chromosome A05"/>
</dbReference>
<reference evidence="2 3" key="1">
    <citation type="submission" date="2021-03" db="EMBL/GenBank/DDBJ databases">
        <authorList>
            <person name="King G.J."/>
            <person name="Bancroft I."/>
            <person name="Baten A."/>
            <person name="Bloomfield J."/>
            <person name="Borpatragohain P."/>
            <person name="He Z."/>
            <person name="Irish N."/>
            <person name="Irwin J."/>
            <person name="Liu K."/>
            <person name="Mauleon R.P."/>
            <person name="Moore J."/>
            <person name="Morris R."/>
            <person name="Ostergaard L."/>
            <person name="Wang B."/>
            <person name="Wells R."/>
        </authorList>
    </citation>
    <scope>NUCLEOTIDE SEQUENCE [LARGE SCALE GENOMIC DNA]</scope>
    <source>
        <strain evidence="2">R-o-18</strain>
        <tissue evidence="2">Leaf</tissue>
    </source>
</reference>
<accession>A0ABQ7MJ70</accession>
<gene>
    <name evidence="2" type="primary">A05g505660.1_BraROA</name>
    <name evidence="2" type="ORF">IGI04_019410</name>
</gene>
<keyword evidence="1" id="KW-0472">Membrane</keyword>
<keyword evidence="1" id="KW-0812">Transmembrane</keyword>
<protein>
    <submittedName>
        <fullName evidence="2">Uncharacterized protein</fullName>
    </submittedName>
</protein>
<sequence>MQLVIQDVISKQTGHSSVSFYGQSPSSCLREPLFFASSSASSLILLFVLSPLVLLPPL</sequence>
<evidence type="ECO:0000256" key="1">
    <source>
        <dbReference type="SAM" id="Phobius"/>
    </source>
</evidence>
<evidence type="ECO:0000313" key="3">
    <source>
        <dbReference type="Proteomes" id="UP000823674"/>
    </source>
</evidence>
<proteinExistence type="predicted"/>